<comment type="similarity">
    <text evidence="2 10">Belongs to the Mediator complex subunit 31 family.</text>
</comment>
<proteinExistence type="inferred from homology"/>
<comment type="function">
    <text evidence="9 10">Component of the Mediator complex, a coactivator involved in the regulated transcription of nearly all RNA polymerase II-dependent genes. Mediator functions as a bridge to convey information from gene-specific regulatory proteins to the basal RNA polymerase II transcription machinery. Mediator is recruited to promoters by direct interactions with regulatory proteins and serves as a scaffold for the assembly of a functional preinitiation complex with RNA polymerase II and the general transcription factors.</text>
</comment>
<dbReference type="Gene3D" id="1.10.10.1340">
    <property type="entry name" value="Mediator of RNA polymerase II, submodule Med31 (Soh1)"/>
    <property type="match status" value="1"/>
</dbReference>
<feature type="compositionally biased region" description="Basic and acidic residues" evidence="11">
    <location>
        <begin position="294"/>
        <end position="306"/>
    </location>
</feature>
<comment type="subunit">
    <text evidence="3 10">Component of the Mediator complex.</text>
</comment>
<dbReference type="OrthoDB" id="10257739at2759"/>
<evidence type="ECO:0000256" key="8">
    <source>
        <dbReference type="ARBA" id="ARBA00023242"/>
    </source>
</evidence>
<comment type="subcellular location">
    <subcellularLocation>
        <location evidence="1 10">Nucleus</location>
    </subcellularLocation>
</comment>
<dbReference type="InterPro" id="IPR008831">
    <property type="entry name" value="Mediator_Med31"/>
</dbReference>
<dbReference type="Pfam" id="PF05669">
    <property type="entry name" value="Med31"/>
    <property type="match status" value="1"/>
</dbReference>
<name>A0A9W4MMW7_PENNA</name>
<dbReference type="InterPro" id="IPR038089">
    <property type="entry name" value="Med31_sf"/>
</dbReference>
<dbReference type="FunFam" id="1.10.10.1340:FF:000002">
    <property type="entry name" value="Mediator of RNA polymerase II transcription subunit 31"/>
    <property type="match status" value="1"/>
</dbReference>
<evidence type="ECO:0000256" key="11">
    <source>
        <dbReference type="SAM" id="MobiDB-lite"/>
    </source>
</evidence>
<dbReference type="Proteomes" id="UP001153461">
    <property type="component" value="Unassembled WGS sequence"/>
</dbReference>
<evidence type="ECO:0000256" key="3">
    <source>
        <dbReference type="ARBA" id="ARBA00011837"/>
    </source>
</evidence>
<evidence type="ECO:0000256" key="5">
    <source>
        <dbReference type="ARBA" id="ARBA00023015"/>
    </source>
</evidence>
<evidence type="ECO:0000256" key="2">
    <source>
        <dbReference type="ARBA" id="ARBA00006378"/>
    </source>
</evidence>
<dbReference type="GO" id="GO:0016592">
    <property type="term" value="C:mediator complex"/>
    <property type="evidence" value="ECO:0007669"/>
    <property type="project" value="InterPro"/>
</dbReference>
<dbReference type="AlphaFoldDB" id="A0A9W4MMW7"/>
<evidence type="ECO:0000256" key="7">
    <source>
        <dbReference type="ARBA" id="ARBA00023163"/>
    </source>
</evidence>
<evidence type="ECO:0000256" key="4">
    <source>
        <dbReference type="ARBA" id="ARBA00019660"/>
    </source>
</evidence>
<dbReference type="GO" id="GO:0006355">
    <property type="term" value="P:regulation of DNA-templated transcription"/>
    <property type="evidence" value="ECO:0007669"/>
    <property type="project" value="InterPro"/>
</dbReference>
<evidence type="ECO:0000313" key="13">
    <source>
        <dbReference type="Proteomes" id="UP001153461"/>
    </source>
</evidence>
<organism evidence="12 13">
    <name type="scientific">Penicillium nalgiovense</name>
    <dbReference type="NCBI Taxonomy" id="60175"/>
    <lineage>
        <taxon>Eukaryota</taxon>
        <taxon>Fungi</taxon>
        <taxon>Dikarya</taxon>
        <taxon>Ascomycota</taxon>
        <taxon>Pezizomycotina</taxon>
        <taxon>Eurotiomycetes</taxon>
        <taxon>Eurotiomycetidae</taxon>
        <taxon>Eurotiales</taxon>
        <taxon>Aspergillaceae</taxon>
        <taxon>Penicillium</taxon>
    </lineage>
</organism>
<keyword evidence="8 10" id="KW-0539">Nucleus</keyword>
<sequence length="306" mass="34525">MDYVTLTEPQRHKVYIVKYNFDRSRPEGDWAIYVQTKENTGDIHFIASEDAGAPLCYTRETVRVHEIKKKREGLVPIGTTLTQNYPSGWDEALRVVEENLQIETSLALPGSTQAGARPKVSRWTQECARPALERAGLLEKMKSKEIEKKKKEGKKEKEEGMEGGGLFYIMENPPTLTNPRFTLELEFVSSLANPYYLSHLAVTYPNLLGISRADDDDGSSSPDAQAFAAYLAYLYSYWKTPEYSQFLTHPGPTLRALRLLQEDTFRRDIILPQVIEGLAGVSVPEPAQTETDMAGEKQEDGQNQKT</sequence>
<keyword evidence="5 10" id="KW-0805">Transcription regulation</keyword>
<keyword evidence="6 10" id="KW-0010">Activator</keyword>
<comment type="caution">
    <text evidence="12">The sequence shown here is derived from an EMBL/GenBank/DDBJ whole genome shotgun (WGS) entry which is preliminary data.</text>
</comment>
<protein>
    <recommendedName>
        <fullName evidence="4 10">Mediator of RNA polymerase II transcription subunit 31</fullName>
    </recommendedName>
</protein>
<feature type="region of interest" description="Disordered" evidence="11">
    <location>
        <begin position="282"/>
        <end position="306"/>
    </location>
</feature>
<evidence type="ECO:0000256" key="6">
    <source>
        <dbReference type="ARBA" id="ARBA00023159"/>
    </source>
</evidence>
<dbReference type="GO" id="GO:0003712">
    <property type="term" value="F:transcription coregulator activity"/>
    <property type="evidence" value="ECO:0007669"/>
    <property type="project" value="InterPro"/>
</dbReference>
<keyword evidence="7 10" id="KW-0804">Transcription</keyword>
<dbReference type="EMBL" id="CAJVNV010000077">
    <property type="protein sequence ID" value="CAG8020432.1"/>
    <property type="molecule type" value="Genomic_DNA"/>
</dbReference>
<evidence type="ECO:0000256" key="1">
    <source>
        <dbReference type="ARBA" id="ARBA00004123"/>
    </source>
</evidence>
<evidence type="ECO:0000313" key="12">
    <source>
        <dbReference type="EMBL" id="CAG8020432.1"/>
    </source>
</evidence>
<evidence type="ECO:0000256" key="9">
    <source>
        <dbReference type="ARBA" id="ARBA00025687"/>
    </source>
</evidence>
<reference evidence="12" key="1">
    <citation type="submission" date="2021-07" db="EMBL/GenBank/DDBJ databases">
        <authorList>
            <person name="Branca A.L. A."/>
        </authorList>
    </citation>
    <scope>NUCLEOTIDE SEQUENCE</scope>
</reference>
<dbReference type="PANTHER" id="PTHR13186">
    <property type="entry name" value="MEDIATOR OF RNA POLYMERASE II TRANSCRIPTION SUBUNIT 31"/>
    <property type="match status" value="1"/>
</dbReference>
<gene>
    <name evidence="12" type="ORF">PNAL_LOCUS2433</name>
</gene>
<accession>A0A9W4MMW7</accession>
<evidence type="ECO:0000256" key="10">
    <source>
        <dbReference type="RuleBase" id="RU364129"/>
    </source>
</evidence>